<protein>
    <submittedName>
        <fullName evidence="1">Uncharacterized protein</fullName>
    </submittedName>
</protein>
<reference evidence="1 2" key="1">
    <citation type="submission" date="2020-10" db="EMBL/GenBank/DDBJ databases">
        <title>Connecting structure to function with the recovery of over 1000 high-quality activated sludge metagenome-assembled genomes encoding full-length rRNA genes using long-read sequencing.</title>
        <authorList>
            <person name="Singleton C.M."/>
            <person name="Petriglieri F."/>
            <person name="Kristensen J.M."/>
            <person name="Kirkegaard R.H."/>
            <person name="Michaelsen T.Y."/>
            <person name="Andersen M.H."/>
            <person name="Karst S.M."/>
            <person name="Dueholm M.S."/>
            <person name="Nielsen P.H."/>
            <person name="Albertsen M."/>
        </authorList>
    </citation>
    <scope>NUCLEOTIDE SEQUENCE [LARGE SCALE GENOMIC DNA]</scope>
    <source>
        <strain evidence="1">Ribe_18-Q3-R11-54_MAXAC.273</strain>
    </source>
</reference>
<sequence>MAKKQPDYTADTNVFQKSMQAALANLDKVTEDAKKAHEKAIEMQIAAKEEIHRIELEAETISRDFVDKNRKEIEARLRDDILFSMVRKLVLFGMSSNDIMKELEVPAKMMADAWNNIGFAPLGKTHVGHVAYEEEDRAGNVIFYREDIMLKFGYEFRDGLSLAFINVPKAEKWKAETGLPLDDRLPILNFIGERVIRDKAEGYKYEIQDDAINITLIKPVKKLNKKPVKKSK</sequence>
<name>A0A9D7STE6_9BACT</name>
<dbReference type="Proteomes" id="UP000808337">
    <property type="component" value="Unassembled WGS sequence"/>
</dbReference>
<gene>
    <name evidence="1" type="ORF">IPP15_04610</name>
</gene>
<organism evidence="1 2">
    <name type="scientific">Candidatus Opimibacter skivensis</name>
    <dbReference type="NCBI Taxonomy" id="2982028"/>
    <lineage>
        <taxon>Bacteria</taxon>
        <taxon>Pseudomonadati</taxon>
        <taxon>Bacteroidota</taxon>
        <taxon>Saprospiria</taxon>
        <taxon>Saprospirales</taxon>
        <taxon>Saprospiraceae</taxon>
        <taxon>Candidatus Opimibacter</taxon>
    </lineage>
</organism>
<dbReference type="EMBL" id="JADKGY010000001">
    <property type="protein sequence ID" value="MBK9981696.1"/>
    <property type="molecule type" value="Genomic_DNA"/>
</dbReference>
<accession>A0A9D7STE6</accession>
<evidence type="ECO:0000313" key="2">
    <source>
        <dbReference type="Proteomes" id="UP000808337"/>
    </source>
</evidence>
<comment type="caution">
    <text evidence="1">The sequence shown here is derived from an EMBL/GenBank/DDBJ whole genome shotgun (WGS) entry which is preliminary data.</text>
</comment>
<proteinExistence type="predicted"/>
<evidence type="ECO:0000313" key="1">
    <source>
        <dbReference type="EMBL" id="MBK9981696.1"/>
    </source>
</evidence>
<dbReference type="AlphaFoldDB" id="A0A9D7STE6"/>